<dbReference type="PANTHER" id="PTHR47957:SF3">
    <property type="entry name" value="ATP-DEPENDENT HELICASE HRQ1"/>
    <property type="match status" value="1"/>
</dbReference>
<keyword evidence="2" id="KW-0067">ATP-binding</keyword>
<dbReference type="SUPFAM" id="SSF53098">
    <property type="entry name" value="Ribonuclease H-like"/>
    <property type="match status" value="1"/>
</dbReference>
<accession>I2PXD4</accession>
<proteinExistence type="predicted"/>
<gene>
    <name evidence="6" type="ORF">DesU5LDRAFT_0484</name>
</gene>
<dbReference type="GO" id="GO:0003676">
    <property type="term" value="F:nucleic acid binding"/>
    <property type="evidence" value="ECO:0007669"/>
    <property type="project" value="InterPro"/>
</dbReference>
<dbReference type="eggNOG" id="COG1111">
    <property type="taxonomic scope" value="Bacteria"/>
</dbReference>
<dbReference type="Gene3D" id="3.40.50.300">
    <property type="entry name" value="P-loop containing nucleotide triphosphate hydrolases"/>
    <property type="match status" value="2"/>
</dbReference>
<dbReference type="CDD" id="cd18797">
    <property type="entry name" value="SF2_C_Hrq"/>
    <property type="match status" value="1"/>
</dbReference>
<dbReference type="eggNOG" id="COG1205">
    <property type="taxonomic scope" value="Bacteria"/>
</dbReference>
<organism evidence="6">
    <name type="scientific">Desulfovibrio sp. U5L</name>
    <dbReference type="NCBI Taxonomy" id="596152"/>
    <lineage>
        <taxon>Bacteria</taxon>
        <taxon>Pseudomonadati</taxon>
        <taxon>Thermodesulfobacteriota</taxon>
        <taxon>Desulfovibrionia</taxon>
        <taxon>Desulfovibrionales</taxon>
        <taxon>Desulfovibrionaceae</taxon>
        <taxon>Desulfovibrio</taxon>
    </lineage>
</organism>
<dbReference type="SMART" id="SM00487">
    <property type="entry name" value="DEXDc"/>
    <property type="match status" value="1"/>
</dbReference>
<dbReference type="OrthoDB" id="9815222at2"/>
<dbReference type="InterPro" id="IPR012337">
    <property type="entry name" value="RNaseH-like_sf"/>
</dbReference>
<dbReference type="SUPFAM" id="SSF52540">
    <property type="entry name" value="P-loop containing nucleoside triphosphate hydrolases"/>
    <property type="match status" value="1"/>
</dbReference>
<dbReference type="PROSITE" id="PS51192">
    <property type="entry name" value="HELICASE_ATP_BIND_1"/>
    <property type="match status" value="1"/>
</dbReference>
<feature type="domain" description="Helicase ATP-binding" evidence="4">
    <location>
        <begin position="106"/>
        <end position="289"/>
    </location>
</feature>
<evidence type="ECO:0000313" key="6">
    <source>
        <dbReference type="EMBL" id="EIG52190.1"/>
    </source>
</evidence>
<dbReference type="Pfam" id="PF09369">
    <property type="entry name" value="MZB"/>
    <property type="match status" value="1"/>
</dbReference>
<feature type="compositionally biased region" description="Basic and acidic residues" evidence="3">
    <location>
        <begin position="795"/>
        <end position="809"/>
    </location>
</feature>
<sequence>MPSQDSTDPRDPRSLPVPQAAAPGEAASAAALAGAPKPDVPEGDVADYVTALRASARLGPLVVHHRIFPATPAVYADPTRPFSRPVAELLARRGITRLYAHQARATDLARAGRHLAVATPTASGKTLTYLLPVLEEVIRNPDSRAVFLYPLKALAQDQKKAIEELTASLPASGRPRVAIFDGDTSPHFRRKIRDNPPHILITNPEMLHLSLLPYHDAWSTLFAGLTHVVADEMHTYRGVMGSHMAHVFRRLLRVCARFGSRPSFVFSSATIGNPGQLAESLTGLSVDTVTESGAPTGPRHFLFINPEQSAATTAVMLLAAALKRGLRTIVYTQSRKMTELISLWIAEKAGPYASRVSAYRSGFLPEERRSIEAAMASGQLLAVVSTSALELGIDIGGLDLCILCGYPGSVMAAWQRGGRVGRAQRESAVALIAGEDALDQYFMRHPADFFDRPPESAVINPDNPAILAKHLECAAAELPLTEGEPLLASPVVRREVAKLEEKGLLLRDKDGQRLFAARKRPHRDVNLRGSGGQFTIETAGGAVIGQIDEMRAYKETHPGAVYIHRGVSYLVESLDVPERRVRVAPGKVDYYTRARGQKTTEILEVLGESKIRGVPVFLGRLKVTETVTGYERRAARGGQLLSIVPLDFPPLVFETEGWWWVIPEAVQAELDRRLFHFMGAIHAMEHAMIGILPLLVLTDRNDLGGISTPLHPQVGRACVFIYDGAPGGVGLSRMAFAKADEALSRTLAAVAGCPCETGCPSCVHSPKCGSGNRPIDKVAARFLLEVLMSGKLPEGTDCRPDCPDHDDRQSNAPQATRPGLLPKTAPPARFGVLDVETRRSAAEVGGWGNAHQMGISVAVLYDSRLDDFLVYRQEELPELYQALTALDLVVGFNINRFDYKVLAGTSPFDHRVLPTLDILEKVHARLGYRLSLDGLAKATLGTRKSATGLDALAWWKEGRLDEITAYCKKDVAVTRDLYLFGRDNGFLLFSNKAGRTVRLPVEW</sequence>
<feature type="compositionally biased region" description="Low complexity" evidence="3">
    <location>
        <begin position="16"/>
        <end position="37"/>
    </location>
</feature>
<dbReference type="AlphaFoldDB" id="I2PXD4"/>
<evidence type="ECO:0000259" key="5">
    <source>
        <dbReference type="PROSITE" id="PS51194"/>
    </source>
</evidence>
<dbReference type="GO" id="GO:0043138">
    <property type="term" value="F:3'-5' DNA helicase activity"/>
    <property type="evidence" value="ECO:0007669"/>
    <property type="project" value="TreeGrafter"/>
</dbReference>
<dbReference type="InterPro" id="IPR001650">
    <property type="entry name" value="Helicase_C-like"/>
</dbReference>
<keyword evidence="6" id="KW-0378">Hydrolase</keyword>
<dbReference type="Gene3D" id="3.30.420.10">
    <property type="entry name" value="Ribonuclease H-like superfamily/Ribonuclease H"/>
    <property type="match status" value="1"/>
</dbReference>
<evidence type="ECO:0000256" key="1">
    <source>
        <dbReference type="ARBA" id="ARBA00022741"/>
    </source>
</evidence>
<dbReference type="STRING" id="596152.DesU5LDRAFT_0484"/>
<keyword evidence="6" id="KW-0347">Helicase</keyword>
<dbReference type="InterPro" id="IPR011545">
    <property type="entry name" value="DEAD/DEAH_box_helicase_dom"/>
</dbReference>
<name>I2PXD4_9BACT</name>
<dbReference type="InterPro" id="IPR055227">
    <property type="entry name" value="HRQ1_WHD"/>
</dbReference>
<dbReference type="PROSITE" id="PS51194">
    <property type="entry name" value="HELICASE_CTER"/>
    <property type="match status" value="1"/>
</dbReference>
<dbReference type="EMBL" id="JH600068">
    <property type="protein sequence ID" value="EIG52190.1"/>
    <property type="molecule type" value="Genomic_DNA"/>
</dbReference>
<dbReference type="HOGENOM" id="CLU_000809_3_2_7"/>
<dbReference type="GO" id="GO:0005524">
    <property type="term" value="F:ATP binding"/>
    <property type="evidence" value="ECO:0007669"/>
    <property type="project" value="UniProtKB-KW"/>
</dbReference>
<dbReference type="PANTHER" id="PTHR47957">
    <property type="entry name" value="ATP-DEPENDENT HELICASE HRQ1"/>
    <property type="match status" value="1"/>
</dbReference>
<feature type="domain" description="Helicase C-terminal" evidence="5">
    <location>
        <begin position="314"/>
        <end position="465"/>
    </location>
</feature>
<dbReference type="Pfam" id="PF22982">
    <property type="entry name" value="WHD_HRQ1"/>
    <property type="match status" value="1"/>
</dbReference>
<evidence type="ECO:0000256" key="2">
    <source>
        <dbReference type="ARBA" id="ARBA00022840"/>
    </source>
</evidence>
<evidence type="ECO:0000256" key="3">
    <source>
        <dbReference type="SAM" id="MobiDB-lite"/>
    </source>
</evidence>
<dbReference type="GO" id="GO:0036297">
    <property type="term" value="P:interstrand cross-link repair"/>
    <property type="evidence" value="ECO:0007669"/>
    <property type="project" value="TreeGrafter"/>
</dbReference>
<dbReference type="InterPro" id="IPR027417">
    <property type="entry name" value="P-loop_NTPase"/>
</dbReference>
<reference evidence="6" key="1">
    <citation type="submission" date="2011-11" db="EMBL/GenBank/DDBJ databases">
        <title>Improved High-Quality Draft sequence of Desulfovibrio sp. U5L.</title>
        <authorList>
            <consortium name="US DOE Joint Genome Institute"/>
            <person name="Lucas S."/>
            <person name="Han J."/>
            <person name="Lapidus A."/>
            <person name="Cheng J.-F."/>
            <person name="Goodwin L."/>
            <person name="Pitluck S."/>
            <person name="Peters L."/>
            <person name="Ovchinnikova G."/>
            <person name="Held B."/>
            <person name="Detter J.C."/>
            <person name="Han C."/>
            <person name="Tapia R."/>
            <person name="Land M."/>
            <person name="Hauser L."/>
            <person name="Kyrpides N."/>
            <person name="Ivanova N."/>
            <person name="Pagani I."/>
            <person name="Gabster J."/>
            <person name="Walker C."/>
            <person name="Stolyar S."/>
            <person name="Stahl D."/>
            <person name="Arkin A."/>
            <person name="Dehal P."/>
            <person name="Hazen T."/>
            <person name="Woyke T."/>
        </authorList>
    </citation>
    <scope>NUCLEOTIDE SEQUENCE [LARGE SCALE GENOMIC DNA]</scope>
    <source>
        <strain evidence="6">U5L</strain>
    </source>
</reference>
<keyword evidence="1" id="KW-0547">Nucleotide-binding</keyword>
<dbReference type="InterPro" id="IPR014001">
    <property type="entry name" value="Helicase_ATP-bd"/>
</dbReference>
<feature type="region of interest" description="Disordered" evidence="3">
    <location>
        <begin position="1"/>
        <end position="39"/>
    </location>
</feature>
<protein>
    <submittedName>
        <fullName evidence="6">Helicase family protein with metal-binding cysteine cluster</fullName>
    </submittedName>
</protein>
<dbReference type="CDD" id="cd17923">
    <property type="entry name" value="DEXHc_Hrq1-like"/>
    <property type="match status" value="1"/>
</dbReference>
<dbReference type="Pfam" id="PF00271">
    <property type="entry name" value="Helicase_C"/>
    <property type="match status" value="1"/>
</dbReference>
<dbReference type="SMART" id="SM00490">
    <property type="entry name" value="HELICc"/>
    <property type="match status" value="1"/>
</dbReference>
<dbReference type="InterPro" id="IPR018973">
    <property type="entry name" value="MZB"/>
</dbReference>
<evidence type="ECO:0000259" key="4">
    <source>
        <dbReference type="PROSITE" id="PS51192"/>
    </source>
</evidence>
<dbReference type="InterPro" id="IPR036397">
    <property type="entry name" value="RNaseH_sf"/>
</dbReference>
<dbReference type="GO" id="GO:0006289">
    <property type="term" value="P:nucleotide-excision repair"/>
    <property type="evidence" value="ECO:0007669"/>
    <property type="project" value="TreeGrafter"/>
</dbReference>
<feature type="region of interest" description="Disordered" evidence="3">
    <location>
        <begin position="795"/>
        <end position="826"/>
    </location>
</feature>
<dbReference type="Pfam" id="PF00270">
    <property type="entry name" value="DEAD"/>
    <property type="match status" value="1"/>
</dbReference>